<dbReference type="AlphaFoldDB" id="A0A5N5WGN3"/>
<gene>
    <name evidence="1" type="ORF">BDV29DRAFT_186106</name>
</gene>
<dbReference type="OrthoDB" id="2245989at2759"/>
<dbReference type="PANTHER" id="PTHR38116">
    <property type="entry name" value="CHROMOSOME 7, WHOLE GENOME SHOTGUN SEQUENCE"/>
    <property type="match status" value="1"/>
</dbReference>
<accession>A0A5N5WGN3</accession>
<organism evidence="1 2">
    <name type="scientific">Aspergillus leporis</name>
    <dbReference type="NCBI Taxonomy" id="41062"/>
    <lineage>
        <taxon>Eukaryota</taxon>
        <taxon>Fungi</taxon>
        <taxon>Dikarya</taxon>
        <taxon>Ascomycota</taxon>
        <taxon>Pezizomycotina</taxon>
        <taxon>Eurotiomycetes</taxon>
        <taxon>Eurotiomycetidae</taxon>
        <taxon>Eurotiales</taxon>
        <taxon>Aspergillaceae</taxon>
        <taxon>Aspergillus</taxon>
        <taxon>Aspergillus subgen. Circumdati</taxon>
    </lineage>
</organism>
<dbReference type="EMBL" id="ML732482">
    <property type="protein sequence ID" value="KAB8067476.1"/>
    <property type="molecule type" value="Genomic_DNA"/>
</dbReference>
<dbReference type="Pfam" id="PF11905">
    <property type="entry name" value="DUF3425"/>
    <property type="match status" value="1"/>
</dbReference>
<evidence type="ECO:0008006" key="3">
    <source>
        <dbReference type="Google" id="ProtNLM"/>
    </source>
</evidence>
<name>A0A5N5WGN3_9EURO</name>
<keyword evidence="2" id="KW-1185">Reference proteome</keyword>
<proteinExistence type="predicted"/>
<protein>
    <recommendedName>
        <fullName evidence="3">BZIP domain-containing protein</fullName>
    </recommendedName>
</protein>
<evidence type="ECO:0000313" key="2">
    <source>
        <dbReference type="Proteomes" id="UP000326565"/>
    </source>
</evidence>
<evidence type="ECO:0000313" key="1">
    <source>
        <dbReference type="EMBL" id="KAB8067476.1"/>
    </source>
</evidence>
<dbReference type="InterPro" id="IPR021833">
    <property type="entry name" value="DUF3425"/>
</dbReference>
<reference evidence="1 2" key="1">
    <citation type="submission" date="2019-04" db="EMBL/GenBank/DDBJ databases">
        <title>Friends and foes A comparative genomics study of 23 Aspergillus species from section Flavi.</title>
        <authorList>
            <consortium name="DOE Joint Genome Institute"/>
            <person name="Kjaerbolling I."/>
            <person name="Vesth T."/>
            <person name="Frisvad J.C."/>
            <person name="Nybo J.L."/>
            <person name="Theobald S."/>
            <person name="Kildgaard S."/>
            <person name="Isbrandt T."/>
            <person name="Kuo A."/>
            <person name="Sato A."/>
            <person name="Lyhne E.K."/>
            <person name="Kogle M.E."/>
            <person name="Wiebenga A."/>
            <person name="Kun R.S."/>
            <person name="Lubbers R.J."/>
            <person name="Makela M.R."/>
            <person name="Barry K."/>
            <person name="Chovatia M."/>
            <person name="Clum A."/>
            <person name="Daum C."/>
            <person name="Haridas S."/>
            <person name="He G."/>
            <person name="LaButti K."/>
            <person name="Lipzen A."/>
            <person name="Mondo S."/>
            <person name="Riley R."/>
            <person name="Salamov A."/>
            <person name="Simmons B.A."/>
            <person name="Magnuson J.K."/>
            <person name="Henrissat B."/>
            <person name="Mortensen U.H."/>
            <person name="Larsen T.O."/>
            <person name="Devries R.P."/>
            <person name="Grigoriev I.V."/>
            <person name="Machida M."/>
            <person name="Baker S.E."/>
            <person name="Andersen M.R."/>
        </authorList>
    </citation>
    <scope>NUCLEOTIDE SEQUENCE [LARGE SCALE GENOMIC DNA]</scope>
    <source>
        <strain evidence="1 2">CBS 151.66</strain>
    </source>
</reference>
<dbReference type="PANTHER" id="PTHR38116:SF1">
    <property type="entry name" value="BZIP DOMAIN-CONTAINING PROTEIN"/>
    <property type="match status" value="1"/>
</dbReference>
<sequence length="299" mass="34181">MDNNISIALSPAVPQPAIMLQQMPPQVRVRRLDEDWTGITDPVERKRLQNKLNQRAQRAKRKLLRGQEKGTSLQSENTLNRRSGFHKEVFVLQRPGQGQQTLCQPTTIEDAIAMMTRFSATAYERYYAGNPCLDHLLTLSKFNIFRAFVDNIQTLGMSIEHMGEDVFSPFSLALPNPYEKNIPASLCPTTTQRYIPHHPWLDCFPFPQMRDNLINAADSFDDCELCCDLMDPTNGDIGMLIWGDPWLPQNWEVTELFIQKWHWAIRGCSGILLSSNYWRSKRGLKPLNPAILLSTPIAP</sequence>
<dbReference type="Proteomes" id="UP000326565">
    <property type="component" value="Unassembled WGS sequence"/>
</dbReference>